<dbReference type="PROSITE" id="PS50190">
    <property type="entry name" value="SEC7"/>
    <property type="match status" value="1"/>
</dbReference>
<dbReference type="GO" id="GO:0005802">
    <property type="term" value="C:trans-Golgi network"/>
    <property type="evidence" value="ECO:0007669"/>
    <property type="project" value="TreeGrafter"/>
</dbReference>
<evidence type="ECO:0000256" key="8">
    <source>
        <dbReference type="SAM" id="MobiDB-lite"/>
    </source>
</evidence>
<evidence type="ECO:0000256" key="2">
    <source>
        <dbReference type="ARBA" id="ARBA00004514"/>
    </source>
</evidence>
<dbReference type="GO" id="GO:0015031">
    <property type="term" value="P:protein transport"/>
    <property type="evidence" value="ECO:0007669"/>
    <property type="project" value="UniProtKB-KW"/>
</dbReference>
<evidence type="ECO:0000256" key="1">
    <source>
        <dbReference type="ARBA" id="ARBA00004287"/>
    </source>
</evidence>
<feature type="compositionally biased region" description="Polar residues" evidence="8">
    <location>
        <begin position="223"/>
        <end position="232"/>
    </location>
</feature>
<accession>A0AAD8ISK3</accession>
<dbReference type="GO" id="GO:0005085">
    <property type="term" value="F:guanyl-nucleotide exchange factor activity"/>
    <property type="evidence" value="ECO:0007669"/>
    <property type="project" value="UniProtKB-KW"/>
</dbReference>
<dbReference type="Pfam" id="PF01369">
    <property type="entry name" value="Sec7"/>
    <property type="match status" value="1"/>
</dbReference>
<protein>
    <submittedName>
        <fullName evidence="10">Brefeldin A-inhibited guanine nucleotide-exchange protein 5</fullName>
    </submittedName>
</protein>
<dbReference type="InterPro" id="IPR046455">
    <property type="entry name" value="Sec7/BIG1-like_C"/>
</dbReference>
<dbReference type="Gene3D" id="1.10.1000.11">
    <property type="entry name" value="Arf Nucleotide-binding Site Opener,domain 2"/>
    <property type="match status" value="1"/>
</dbReference>
<dbReference type="Gene3D" id="1.25.10.10">
    <property type="entry name" value="Leucine-rich Repeat Variant"/>
    <property type="match status" value="1"/>
</dbReference>
<feature type="domain" description="SEC7" evidence="9">
    <location>
        <begin position="558"/>
        <end position="745"/>
    </location>
</feature>
<dbReference type="GO" id="GO:0032012">
    <property type="term" value="P:regulation of ARF protein signal transduction"/>
    <property type="evidence" value="ECO:0007669"/>
    <property type="project" value="InterPro"/>
</dbReference>
<keyword evidence="11" id="KW-1185">Reference proteome</keyword>
<feature type="compositionally biased region" description="Polar residues" evidence="8">
    <location>
        <begin position="1416"/>
        <end position="1438"/>
    </location>
</feature>
<dbReference type="Gene3D" id="1.10.220.20">
    <property type="match status" value="1"/>
</dbReference>
<dbReference type="SMART" id="SM00222">
    <property type="entry name" value="Sec7"/>
    <property type="match status" value="1"/>
</dbReference>
<dbReference type="PANTHER" id="PTHR10663">
    <property type="entry name" value="GUANYL-NUCLEOTIDE EXCHANGE FACTOR"/>
    <property type="match status" value="1"/>
</dbReference>
<sequence length="1750" mass="195659">MAGAAAGGFLSRAFESILKECSGKKNLALQTAVKAYLDITKEVKKNLVSSDTNQATSEGDQSSRKSGVSATITAALASAGHVLDEADSELVLNPIRLAFETKNKKVVELALDCLHKLIAYDHLECDPGLDGGKDAAMFVDILNMVCGCVDHLSPDSTILQVLKVLLTAVSSTKFRVHGEPLLGVIRVCYNIALNSKSPVNQMTSKAMLTQMVSIVFRRMESDLGSTSSGSTHTEAESKHGLCTNSDEKVPSNESREEATSAADTFSGNEVKDKPVTSVEEIQNLAGGSDIQGLEAVLDKAVNLEDGKMTTRGIDLESMSIAQRDALLLFRTLCKMSMKEESDEVTTKTRVLSLELLQGLLEGVSHSFTKNFNFIDSIKAYLSYALLRASVSQPPAIFQYATGIFSVLLLRFRECLKGEIGIFFPLIILRSLEGAECPLNQKLNVLQMLEKFCQNAQILVDIYVNYDCDLQAPNLFERMVVTLSKIAQGTQNVDPNSVNSSQMGTIRGLSVQCLVSILKSLVGWEESRRNSKNQGQGNPILENVPGTESDKVGEDLQNNFEKAKAHKCTLEASISEFNRNPGRGIEYLISSKLVDNTPGSVAEFLRNTPTLNKVMIGDYMGQHEDFPLAVMHAYVDSMKFSGMKFETAIREFLRGFQLPGEAQKIDRMMEKFAERYCADNPNLFKKADIAYVLAYAVIMLNTDAHNPMVWPKMTKADFIRMNTPNDAEECAPTELLAEIYDSIVNEEIKMKDDLDDLGRSRKQKPEAEERGRLVSILNLALPKSKSSFDNKSESEAIIKRTQVIFRNQGPKRGIFYTSYQIELVRPMVEAVGWPSLATFSVIMEEVENKPRVVLCMEGFKSGIHLTHVLGMDTMRYAFLTSLLRFNFLHVPKDIRSKNVEALRTLLDLCNFDTGALQDTWFAILECFSRLDFLAWTPSMASTVMQGSNQISKDAIVQSLRELAGKPAEKVFVNSVKLPSESIVEFFTALCNVSAQELKHTPARVFSLQKLVEISYYNMARIRMVWARIWSVLSNHFISAGSHHDEKIAMYAIDSIRQLGMKYLERYELANFTFQNEILKPFVILMRSSQSESIRRLIVNCIVQMIKSKVASIKSGWRSVFLVFTAAADDELEQIVESAFENVEQVILEHFDQVVGDCFMDCVNCLIAFANNKISHRISLKAIALLRICEDRLSEGLVPGGTLKPIHINADKNLDVTEHYWFPMLSGLSDLTSDSRTEVRNCALEVLFDLLNERGSKFSSSFWERIFLRVLFPIFDHVRHAGKENSVSSGDGWPRERIIHSLQLLCNLFNAFYKEVSFMLPPLLSLLLDCAKKTDQSVVSISLGALVHLIEVGGHQFSETDWDTLLKSIRDASCTTQPLELLNTTGLKNPEKEPLLPRDSEVNMGDTIRVSDIEQLHNQESTDSSAVDSTRNHKSSSTLDQDMDIRKNTDAKGLPPPPRRSHKHADDNKSELQRSQTFGQRIMGNMKESRLLRTFTSKSIVSVPDVPSSPSKLSDVVDSMEVNTKDEESEEMGTIRSKCITQLLLLGAIDNIQKKYWAMLKTAQKISVMDILFSILEFAASYNSYTNLRSRMHHISAERPPLNLLRQELSGTCIYLDVLQKSTGGHNSKTQGELGSSIPENIDVSPKYKDDELMGIAEEKLVSFCAQVLREASDFQSDSGGTTNIDIHLVLELRSPVIVKVLKEMHFMNKQIFRKHLKEFYPLITRLICCDQMDVRGALADLLKVQLQVMLR</sequence>
<keyword evidence="3" id="KW-0813">Transport</keyword>
<dbReference type="PANTHER" id="PTHR10663:SF312">
    <property type="entry name" value="BREFELDIN A-INHIBITED GUANINE NUCLEOTIDE-EXCHANGE PROTEIN 5"/>
    <property type="match status" value="1"/>
</dbReference>
<organism evidence="10 11">
    <name type="scientific">Heracleum sosnowskyi</name>
    <dbReference type="NCBI Taxonomy" id="360622"/>
    <lineage>
        <taxon>Eukaryota</taxon>
        <taxon>Viridiplantae</taxon>
        <taxon>Streptophyta</taxon>
        <taxon>Embryophyta</taxon>
        <taxon>Tracheophyta</taxon>
        <taxon>Spermatophyta</taxon>
        <taxon>Magnoliopsida</taxon>
        <taxon>eudicotyledons</taxon>
        <taxon>Gunneridae</taxon>
        <taxon>Pentapetalae</taxon>
        <taxon>asterids</taxon>
        <taxon>campanulids</taxon>
        <taxon>Apiales</taxon>
        <taxon>Apiaceae</taxon>
        <taxon>Apioideae</taxon>
        <taxon>apioid superclade</taxon>
        <taxon>Tordylieae</taxon>
        <taxon>Tordyliinae</taxon>
        <taxon>Heracleum</taxon>
    </lineage>
</organism>
<feature type="region of interest" description="Disordered" evidence="8">
    <location>
        <begin position="223"/>
        <end position="273"/>
    </location>
</feature>
<gene>
    <name evidence="10" type="ORF">POM88_019099</name>
</gene>
<feature type="region of interest" description="Disordered" evidence="8">
    <location>
        <begin position="527"/>
        <end position="552"/>
    </location>
</feature>
<keyword evidence="4" id="KW-0963">Cytoplasm</keyword>
<dbReference type="InterPro" id="IPR023394">
    <property type="entry name" value="Sec7_C_sf"/>
</dbReference>
<keyword evidence="5" id="KW-0344">Guanine-nucleotide releasing factor</keyword>
<dbReference type="Pfam" id="PF09324">
    <property type="entry name" value="Sec7-like_HDS"/>
    <property type="match status" value="1"/>
</dbReference>
<proteinExistence type="predicted"/>
<comment type="caution">
    <text evidence="10">The sequence shown here is derived from an EMBL/GenBank/DDBJ whole genome shotgun (WGS) entry which is preliminary data.</text>
</comment>
<evidence type="ECO:0000313" key="11">
    <source>
        <dbReference type="Proteomes" id="UP001237642"/>
    </source>
</evidence>
<dbReference type="SUPFAM" id="SSF48425">
    <property type="entry name" value="Sec7 domain"/>
    <property type="match status" value="1"/>
</dbReference>
<dbReference type="EMBL" id="JAUIZM010000004">
    <property type="protein sequence ID" value="KAK1390921.1"/>
    <property type="molecule type" value="Genomic_DNA"/>
</dbReference>
<dbReference type="SUPFAM" id="SSF48371">
    <property type="entry name" value="ARM repeat"/>
    <property type="match status" value="2"/>
</dbReference>
<dbReference type="InterPro" id="IPR000904">
    <property type="entry name" value="Sec7_dom"/>
</dbReference>
<dbReference type="InterPro" id="IPR032691">
    <property type="entry name" value="Mon2/Sec7/BIG1-like_HUS"/>
</dbReference>
<feature type="region of interest" description="Disordered" evidence="8">
    <location>
        <begin position="1380"/>
        <end position="1402"/>
    </location>
</feature>
<dbReference type="InterPro" id="IPR032629">
    <property type="entry name" value="DCB_dom"/>
</dbReference>
<evidence type="ECO:0000256" key="6">
    <source>
        <dbReference type="ARBA" id="ARBA00022927"/>
    </source>
</evidence>
<feature type="compositionally biased region" description="Low complexity" evidence="8">
    <location>
        <begin position="1501"/>
        <end position="1517"/>
    </location>
</feature>
<dbReference type="Pfam" id="PF16213">
    <property type="entry name" value="DCB"/>
    <property type="match status" value="1"/>
</dbReference>
<dbReference type="InterPro" id="IPR015403">
    <property type="entry name" value="Mon2/Sec7/BIG1-like_HDS"/>
</dbReference>
<evidence type="ECO:0000256" key="7">
    <source>
        <dbReference type="ARBA" id="ARBA00023136"/>
    </source>
</evidence>
<evidence type="ECO:0000313" key="10">
    <source>
        <dbReference type="EMBL" id="KAK1390921.1"/>
    </source>
</evidence>
<evidence type="ECO:0000256" key="4">
    <source>
        <dbReference type="ARBA" id="ARBA00022490"/>
    </source>
</evidence>
<dbReference type="FunFam" id="1.10.1000.11:FF:000006">
    <property type="entry name" value="HOPM interactor 7"/>
    <property type="match status" value="1"/>
</dbReference>
<keyword evidence="7" id="KW-0472">Membrane</keyword>
<feature type="compositionally biased region" description="Basic and acidic residues" evidence="8">
    <location>
        <begin position="1387"/>
        <end position="1399"/>
    </location>
</feature>
<evidence type="ECO:0000259" key="9">
    <source>
        <dbReference type="PROSITE" id="PS50190"/>
    </source>
</evidence>
<keyword evidence="6" id="KW-0653">Protein transport</keyword>
<dbReference type="CDD" id="cd00171">
    <property type="entry name" value="Sec7"/>
    <property type="match status" value="1"/>
</dbReference>
<dbReference type="InterPro" id="IPR016024">
    <property type="entry name" value="ARM-type_fold"/>
</dbReference>
<dbReference type="InterPro" id="IPR011989">
    <property type="entry name" value="ARM-like"/>
</dbReference>
<reference evidence="10" key="1">
    <citation type="submission" date="2023-02" db="EMBL/GenBank/DDBJ databases">
        <title>Genome of toxic invasive species Heracleum sosnowskyi carries increased number of genes despite the absence of recent whole-genome duplications.</title>
        <authorList>
            <person name="Schelkunov M."/>
            <person name="Shtratnikova V."/>
            <person name="Makarenko M."/>
            <person name="Klepikova A."/>
            <person name="Omelchenko D."/>
            <person name="Novikova G."/>
            <person name="Obukhova E."/>
            <person name="Bogdanov V."/>
            <person name="Penin A."/>
            <person name="Logacheva M."/>
        </authorList>
    </citation>
    <scope>NUCLEOTIDE SEQUENCE</scope>
    <source>
        <strain evidence="10">Hsosn_3</strain>
        <tissue evidence="10">Leaf</tissue>
    </source>
</reference>
<feature type="region of interest" description="Disordered" evidence="8">
    <location>
        <begin position="1501"/>
        <end position="1528"/>
    </location>
</feature>
<name>A0AAD8ISK3_9APIA</name>
<feature type="compositionally biased region" description="Basic and acidic residues" evidence="8">
    <location>
        <begin position="233"/>
        <end position="258"/>
    </location>
</feature>
<dbReference type="GO" id="GO:0016020">
    <property type="term" value="C:membrane"/>
    <property type="evidence" value="ECO:0007669"/>
    <property type="project" value="UniProtKB-SubCell"/>
</dbReference>
<dbReference type="Pfam" id="PF20252">
    <property type="entry name" value="BIG2_C"/>
    <property type="match status" value="1"/>
</dbReference>
<dbReference type="Pfam" id="PF12783">
    <property type="entry name" value="Sec7-like_HUS"/>
    <property type="match status" value="1"/>
</dbReference>
<reference evidence="10" key="2">
    <citation type="submission" date="2023-05" db="EMBL/GenBank/DDBJ databases">
        <authorList>
            <person name="Schelkunov M.I."/>
        </authorList>
    </citation>
    <scope>NUCLEOTIDE SEQUENCE</scope>
    <source>
        <strain evidence="10">Hsosn_3</strain>
        <tissue evidence="10">Leaf</tissue>
    </source>
</reference>
<feature type="region of interest" description="Disordered" evidence="8">
    <location>
        <begin position="1414"/>
        <end position="1479"/>
    </location>
</feature>
<dbReference type="FunFam" id="1.10.220.20:FF:000002">
    <property type="entry name" value="Brefeldin A-inhibited guanine nucleotide-exchange protein 1"/>
    <property type="match status" value="1"/>
</dbReference>
<dbReference type="InterPro" id="IPR035999">
    <property type="entry name" value="Sec7_dom_sf"/>
</dbReference>
<evidence type="ECO:0000256" key="3">
    <source>
        <dbReference type="ARBA" id="ARBA00022448"/>
    </source>
</evidence>
<dbReference type="Proteomes" id="UP001237642">
    <property type="component" value="Unassembled WGS sequence"/>
</dbReference>
<evidence type="ECO:0000256" key="5">
    <source>
        <dbReference type="ARBA" id="ARBA00022658"/>
    </source>
</evidence>
<comment type="subcellular location">
    <subcellularLocation>
        <location evidence="2">Cytoplasm</location>
        <location evidence="2">Cytosol</location>
    </subcellularLocation>
    <subcellularLocation>
        <location evidence="1">Membrane</location>
        <topology evidence="1">Peripheral membrane protein</topology>
        <orientation evidence="1">Cytoplasmic side</orientation>
    </subcellularLocation>
</comment>
<dbReference type="GO" id="GO:0005829">
    <property type="term" value="C:cytosol"/>
    <property type="evidence" value="ECO:0007669"/>
    <property type="project" value="UniProtKB-SubCell"/>
</dbReference>